<dbReference type="KEGG" id="mmor:MMOR_45810"/>
<organism evidence="1 2">
    <name type="scientific">Mycolicibacterium moriokaense</name>
    <dbReference type="NCBI Taxonomy" id="39691"/>
    <lineage>
        <taxon>Bacteria</taxon>
        <taxon>Bacillati</taxon>
        <taxon>Actinomycetota</taxon>
        <taxon>Actinomycetes</taxon>
        <taxon>Mycobacteriales</taxon>
        <taxon>Mycobacteriaceae</taxon>
        <taxon>Mycolicibacterium</taxon>
    </lineage>
</organism>
<dbReference type="EMBL" id="AP022560">
    <property type="protein sequence ID" value="BBX03645.1"/>
    <property type="molecule type" value="Genomic_DNA"/>
</dbReference>
<name>A0AAD1M8L2_9MYCO</name>
<protein>
    <submittedName>
        <fullName evidence="1">Uncharacterized protein</fullName>
    </submittedName>
</protein>
<keyword evidence="2" id="KW-1185">Reference proteome</keyword>
<accession>A0AAD1M8L2</accession>
<evidence type="ECO:0000313" key="1">
    <source>
        <dbReference type="EMBL" id="BBX03645.1"/>
    </source>
</evidence>
<sequence>MTSSGPAQPTRERYSFGAATMCDIRAGGPVRIGVIDGDEMRIDSAGEYLRVGGIDLRRVAQRSASARGDHPGIDVLVDIDVMIDYDAAGARDKMAAQHIVPRGDTLTYIGTPAGLAGLITDLHALGICDGAMLRPLLPHVAALIRGPVLQELDTMGSHRLTVQESRPA</sequence>
<proteinExistence type="predicted"/>
<evidence type="ECO:0000313" key="2">
    <source>
        <dbReference type="Proteomes" id="UP000466681"/>
    </source>
</evidence>
<dbReference type="RefSeq" id="WP_083150278.1">
    <property type="nucleotide sequence ID" value="NZ_AP022560.1"/>
</dbReference>
<gene>
    <name evidence="1" type="ORF">MMOR_45810</name>
</gene>
<dbReference type="Proteomes" id="UP000466681">
    <property type="component" value="Chromosome"/>
</dbReference>
<dbReference type="AlphaFoldDB" id="A0AAD1M8L2"/>
<reference evidence="1 2" key="1">
    <citation type="journal article" date="2019" name="Emerg. Microbes Infect.">
        <title>Comprehensive subspecies identification of 175 nontuberculous mycobacteria species based on 7547 genomic profiles.</title>
        <authorList>
            <person name="Matsumoto Y."/>
            <person name="Kinjo T."/>
            <person name="Motooka D."/>
            <person name="Nabeya D."/>
            <person name="Jung N."/>
            <person name="Uechi K."/>
            <person name="Horii T."/>
            <person name="Iida T."/>
            <person name="Fujita J."/>
            <person name="Nakamura S."/>
        </authorList>
    </citation>
    <scope>NUCLEOTIDE SEQUENCE [LARGE SCALE GENOMIC DNA]</scope>
    <source>
        <strain evidence="1 2">JCM 6375</strain>
    </source>
</reference>